<keyword evidence="8 15" id="KW-1133">Transmembrane helix</keyword>
<dbReference type="SUPFAM" id="SSF144292">
    <property type="entry name" value="occludin/ELL-like"/>
    <property type="match status" value="1"/>
</dbReference>
<evidence type="ECO:0000256" key="5">
    <source>
        <dbReference type="ARBA" id="ARBA00022475"/>
    </source>
</evidence>
<keyword evidence="4" id="KW-0796">Tight junction</keyword>
<evidence type="ECO:0000256" key="13">
    <source>
        <dbReference type="SAM" id="Coils"/>
    </source>
</evidence>
<evidence type="ECO:0000256" key="15">
    <source>
        <dbReference type="SAM" id="Phobius"/>
    </source>
</evidence>
<comment type="similarity">
    <text evidence="3 12">Belongs to the ELL/occludin family.</text>
</comment>
<evidence type="ECO:0000259" key="16">
    <source>
        <dbReference type="PROSITE" id="PS51225"/>
    </source>
</evidence>
<evidence type="ECO:0000259" key="17">
    <source>
        <dbReference type="PROSITE" id="PS51980"/>
    </source>
</evidence>
<evidence type="ECO:0000313" key="19">
    <source>
        <dbReference type="Proteomes" id="UP000438429"/>
    </source>
</evidence>
<evidence type="ECO:0000256" key="2">
    <source>
        <dbReference type="ARBA" id="ARBA00004651"/>
    </source>
</evidence>
<feature type="domain" description="MARVEL" evidence="16">
    <location>
        <begin position="125"/>
        <end position="345"/>
    </location>
</feature>
<feature type="compositionally biased region" description="Basic residues" evidence="14">
    <location>
        <begin position="389"/>
        <end position="399"/>
    </location>
</feature>
<evidence type="ECO:0000256" key="4">
    <source>
        <dbReference type="ARBA" id="ARBA00022427"/>
    </source>
</evidence>
<feature type="domain" description="OCEL" evidence="17">
    <location>
        <begin position="477"/>
        <end position="584"/>
    </location>
</feature>
<feature type="region of interest" description="Disordered" evidence="14">
    <location>
        <begin position="11"/>
        <end position="34"/>
    </location>
</feature>
<dbReference type="PANTHER" id="PTHR23288">
    <property type="entry name" value="OCCLUDIN AND RNA POLYMERASE II ELONGATION FACTOR ELL"/>
    <property type="match status" value="1"/>
</dbReference>
<evidence type="ECO:0000256" key="12">
    <source>
        <dbReference type="PROSITE-ProRule" id="PRU01324"/>
    </source>
</evidence>
<evidence type="ECO:0000256" key="14">
    <source>
        <dbReference type="SAM" id="MobiDB-lite"/>
    </source>
</evidence>
<feature type="compositionally biased region" description="Polar residues" evidence="14">
    <location>
        <begin position="434"/>
        <end position="444"/>
    </location>
</feature>
<evidence type="ECO:0000256" key="8">
    <source>
        <dbReference type="ARBA" id="ARBA00022989"/>
    </source>
</evidence>
<sequence>MPVIPGQFQKLLHPKPGNVTPVRRGAARRGGGGGAVLTESQARLGVAWGVFVRCSGFSRHSPSETLKRTPQAPSDRQHPVDPAVMSSRPNGSPPPYEEDGYNGPPQPAYSYYPDDEFQHFYRWTSPPGILKIMAIIAIVMCVAIFACVASTLAWDTQGALSGFGGIGGSGAGYGSSYGSGYSNGYGFGGGAYGAGNNYGYGGLGGNYNDPRKGKGFMIAMAAITFIICLVIFIIVVSHQSLSESRRFYLAVLIICAILALLMLIASIVYLMAVNPMAQSSGSVYANQIAGLCAQYQQPQASGMFVNQYLYHYCVVEPQEAIAVVFGFLVAIALIIMLVFALKTRQKIRNYGKSNILWRRVKVIDENLPPQDVEAWVNNVSAAPEELPMSHHHEKLRGSRSHLDDESTNYDKPTYSYSPQPPVENTMPLLDGAPYSSNSEVASSTGRPKKRRHGRPHRADGQDYDTDYNSSGDELDDNDFDSEFPPIADEKVRNDYKHEFDREHQEYKDLQAELDAINKNLSDIDRELDELEEGSPQFLDALDDYNRIKNIKKSANYQMKKRRCKYLKSKLNHIKKMVSDYDHRA</sequence>
<dbReference type="GO" id="GO:0005923">
    <property type="term" value="C:bicellular tight junction"/>
    <property type="evidence" value="ECO:0007669"/>
    <property type="project" value="UniProtKB-SubCell"/>
</dbReference>
<evidence type="ECO:0000256" key="11">
    <source>
        <dbReference type="PROSITE-ProRule" id="PRU00581"/>
    </source>
</evidence>
<keyword evidence="6 11" id="KW-0812">Transmembrane</keyword>
<name>A0A6A4T1K1_SCOMX</name>
<dbReference type="PANTHER" id="PTHR23288:SF4">
    <property type="entry name" value="OCCLUDIN"/>
    <property type="match status" value="1"/>
</dbReference>
<dbReference type="Gene3D" id="6.10.140.340">
    <property type="match status" value="1"/>
</dbReference>
<keyword evidence="5" id="KW-1003">Cell membrane</keyword>
<evidence type="ECO:0000256" key="9">
    <source>
        <dbReference type="ARBA" id="ARBA00023054"/>
    </source>
</evidence>
<evidence type="ECO:0000256" key="7">
    <source>
        <dbReference type="ARBA" id="ARBA00022949"/>
    </source>
</evidence>
<dbReference type="GO" id="GO:0070830">
    <property type="term" value="P:bicellular tight junction assembly"/>
    <property type="evidence" value="ECO:0007669"/>
    <property type="project" value="TreeGrafter"/>
</dbReference>
<dbReference type="GO" id="GO:0016324">
    <property type="term" value="C:apical plasma membrane"/>
    <property type="evidence" value="ECO:0007669"/>
    <property type="project" value="TreeGrafter"/>
</dbReference>
<dbReference type="AlphaFoldDB" id="A0A6A4T1K1"/>
<protein>
    <submittedName>
        <fullName evidence="18">Uncharacterized protein</fullName>
    </submittedName>
</protein>
<evidence type="ECO:0000256" key="1">
    <source>
        <dbReference type="ARBA" id="ARBA00004435"/>
    </source>
</evidence>
<dbReference type="Proteomes" id="UP000438429">
    <property type="component" value="Unassembled WGS sequence"/>
</dbReference>
<keyword evidence="7" id="KW-0965">Cell junction</keyword>
<dbReference type="InterPro" id="IPR008253">
    <property type="entry name" value="Marvel"/>
</dbReference>
<dbReference type="InterPro" id="IPR010844">
    <property type="entry name" value="Occludin_ELL"/>
</dbReference>
<feature type="compositionally biased region" description="Basic residues" evidence="14">
    <location>
        <begin position="446"/>
        <end position="455"/>
    </location>
</feature>
<dbReference type="EMBL" id="VEVO01000008">
    <property type="protein sequence ID" value="KAF0038945.1"/>
    <property type="molecule type" value="Genomic_DNA"/>
</dbReference>
<reference evidence="18 19" key="1">
    <citation type="submission" date="2019-06" db="EMBL/GenBank/DDBJ databases">
        <title>Draft genomes of female and male turbot (Scophthalmus maximus).</title>
        <authorList>
            <person name="Xu H."/>
            <person name="Xu X.-W."/>
            <person name="Shao C."/>
            <person name="Chen S."/>
        </authorList>
    </citation>
    <scope>NUCLEOTIDE SEQUENCE [LARGE SCALE GENOMIC DNA]</scope>
    <source>
        <strain evidence="18">Ysfricsl-2016a</strain>
        <tissue evidence="18">Blood</tissue>
    </source>
</reference>
<proteinExistence type="inferred from homology"/>
<gene>
    <name evidence="18" type="ORF">F2P81_009429</name>
</gene>
<dbReference type="InterPro" id="IPR031176">
    <property type="entry name" value="ELL/occludin"/>
</dbReference>
<feature type="region of interest" description="Disordered" evidence="14">
    <location>
        <begin position="60"/>
        <end position="107"/>
    </location>
</feature>
<evidence type="ECO:0000256" key="6">
    <source>
        <dbReference type="ARBA" id="ARBA00022692"/>
    </source>
</evidence>
<feature type="transmembrane region" description="Helical" evidence="15">
    <location>
        <begin position="216"/>
        <end position="235"/>
    </location>
</feature>
<keyword evidence="10 11" id="KW-0472">Membrane</keyword>
<comment type="subcellular location">
    <subcellularLocation>
        <location evidence="1">Cell junction</location>
        <location evidence="1">Tight junction</location>
    </subcellularLocation>
    <subcellularLocation>
        <location evidence="2">Cell membrane</location>
        <topology evidence="2">Multi-pass membrane protein</topology>
    </subcellularLocation>
</comment>
<feature type="transmembrane region" description="Helical" evidence="15">
    <location>
        <begin position="320"/>
        <end position="341"/>
    </location>
</feature>
<dbReference type="Pfam" id="PF07303">
    <property type="entry name" value="Occludin_ELL"/>
    <property type="match status" value="1"/>
</dbReference>
<comment type="caution">
    <text evidence="18">The sequence shown here is derived from an EMBL/GenBank/DDBJ whole genome shotgun (WGS) entry which is preliminary data.</text>
</comment>
<organism evidence="18 19">
    <name type="scientific">Scophthalmus maximus</name>
    <name type="common">Turbot</name>
    <name type="synonym">Psetta maxima</name>
    <dbReference type="NCBI Taxonomy" id="52904"/>
    <lineage>
        <taxon>Eukaryota</taxon>
        <taxon>Metazoa</taxon>
        <taxon>Chordata</taxon>
        <taxon>Craniata</taxon>
        <taxon>Vertebrata</taxon>
        <taxon>Euteleostomi</taxon>
        <taxon>Actinopterygii</taxon>
        <taxon>Neopterygii</taxon>
        <taxon>Teleostei</taxon>
        <taxon>Neoteleostei</taxon>
        <taxon>Acanthomorphata</taxon>
        <taxon>Carangaria</taxon>
        <taxon>Pleuronectiformes</taxon>
        <taxon>Pleuronectoidei</taxon>
        <taxon>Scophthalmidae</taxon>
        <taxon>Scophthalmus</taxon>
    </lineage>
</organism>
<evidence type="ECO:0000313" key="18">
    <source>
        <dbReference type="EMBL" id="KAF0038945.1"/>
    </source>
</evidence>
<accession>A0A6A4T1K1</accession>
<dbReference type="Pfam" id="PF01284">
    <property type="entry name" value="MARVEL"/>
    <property type="match status" value="1"/>
</dbReference>
<dbReference type="PROSITE" id="PS51225">
    <property type="entry name" value="MARVEL"/>
    <property type="match status" value="1"/>
</dbReference>
<evidence type="ECO:0000256" key="3">
    <source>
        <dbReference type="ARBA" id="ARBA00009171"/>
    </source>
</evidence>
<feature type="region of interest" description="Disordered" evidence="14">
    <location>
        <begin position="386"/>
        <end position="490"/>
    </location>
</feature>
<dbReference type="PROSITE" id="PS51980">
    <property type="entry name" value="OCEL"/>
    <property type="match status" value="1"/>
</dbReference>
<evidence type="ECO:0000256" key="10">
    <source>
        <dbReference type="ARBA" id="ARBA00023136"/>
    </source>
</evidence>
<keyword evidence="9 13" id="KW-0175">Coiled coil</keyword>
<feature type="coiled-coil region" evidence="13">
    <location>
        <begin position="492"/>
        <end position="533"/>
    </location>
</feature>
<feature type="compositionally biased region" description="Acidic residues" evidence="14">
    <location>
        <begin position="472"/>
        <end position="481"/>
    </location>
</feature>
<feature type="transmembrane region" description="Helical" evidence="15">
    <location>
        <begin position="247"/>
        <end position="272"/>
    </location>
</feature>
<dbReference type="GO" id="GO:0031410">
    <property type="term" value="C:cytoplasmic vesicle"/>
    <property type="evidence" value="ECO:0007669"/>
    <property type="project" value="TreeGrafter"/>
</dbReference>
<feature type="transmembrane region" description="Helical" evidence="15">
    <location>
        <begin position="132"/>
        <end position="154"/>
    </location>
</feature>